<feature type="domain" description="Phospholipase D N-terminal" evidence="2">
    <location>
        <begin position="43"/>
        <end position="138"/>
    </location>
</feature>
<organism evidence="3">
    <name type="scientific">marine metagenome</name>
    <dbReference type="NCBI Taxonomy" id="408172"/>
    <lineage>
        <taxon>unclassified sequences</taxon>
        <taxon>metagenomes</taxon>
        <taxon>ecological metagenomes</taxon>
    </lineage>
</organism>
<dbReference type="SUPFAM" id="SSF56300">
    <property type="entry name" value="Metallo-dependent phosphatases"/>
    <property type="match status" value="1"/>
</dbReference>
<dbReference type="Gene3D" id="3.60.21.70">
    <property type="entry name" value="PhoD-like phosphatase"/>
    <property type="match status" value="1"/>
</dbReference>
<reference evidence="3" key="1">
    <citation type="submission" date="2018-05" db="EMBL/GenBank/DDBJ databases">
        <authorList>
            <person name="Lanie J.A."/>
            <person name="Ng W.-L."/>
            <person name="Kazmierczak K.M."/>
            <person name="Andrzejewski T.M."/>
            <person name="Davidsen T.M."/>
            <person name="Wayne K.J."/>
            <person name="Tettelin H."/>
            <person name="Glass J.I."/>
            <person name="Rusch D."/>
            <person name="Podicherti R."/>
            <person name="Tsui H.-C.T."/>
            <person name="Winkler M.E."/>
        </authorList>
    </citation>
    <scope>NUCLEOTIDE SEQUENCE</scope>
</reference>
<dbReference type="InterPro" id="IPR029052">
    <property type="entry name" value="Metallo-depent_PP-like"/>
</dbReference>
<dbReference type="Pfam" id="PF09423">
    <property type="entry name" value="PhoD"/>
    <property type="match status" value="1"/>
</dbReference>
<sequence>MFNRRKLLLGSAAAWALPAFKLPVARTIGRLAAPRFASFPFTLGVASGDPTADSVVLWTRLAPDPLRGGGMPKAPMEVGWSIAEDELMSHTVLRGTAIATPELGHSVHVEAQGLEPNRWYFYQFRSGSEYSQVGRTRTTPDPTAFNDQLRFGFCSCNHYEQGYFTAFRHMVEEDLDVVFHLGDYIYEYAGNEDRVRMHTYREIETLDDYRNRYGLYKSDPDLQAIHAAAPFVVTWDDHEVDNNYAGDISERAGSVDTFLLRRANAYQAYYEHMPLRRASLPQGPDMRLYRSLSYGQLAGFFVLDTRQYRTNQACNDTRGPACPAVFDEAATLMGADQESWLFNALQSSSTNWNIIPQQVMVAPVDHLPGDGESLSMDQWSGYDAARNRLVDFMATERPSNPVVLTGDIHSNWVNDIKADFADPSSASIATELVGTSISSSGDGSDTRETTAGVLSENPFVKFFNGQRGYVTCELSPSQLKANYRVLEYVSQPDSPISTRASFLIESGKPGASRI</sequence>
<evidence type="ECO:0008006" key="4">
    <source>
        <dbReference type="Google" id="ProtNLM"/>
    </source>
</evidence>
<gene>
    <name evidence="3" type="ORF">METZ01_LOCUS156712</name>
</gene>
<dbReference type="AlphaFoldDB" id="A0A382AQW0"/>
<evidence type="ECO:0000259" key="1">
    <source>
        <dbReference type="Pfam" id="PF09423"/>
    </source>
</evidence>
<dbReference type="CDD" id="cd07389">
    <property type="entry name" value="MPP_PhoD"/>
    <property type="match status" value="1"/>
</dbReference>
<dbReference type="PANTHER" id="PTHR43606:SF2">
    <property type="entry name" value="ALKALINE PHOSPHATASE FAMILY PROTEIN (AFU_ORTHOLOGUE AFUA_5G03860)"/>
    <property type="match status" value="1"/>
</dbReference>
<evidence type="ECO:0000313" key="3">
    <source>
        <dbReference type="EMBL" id="SVB03858.1"/>
    </source>
</evidence>
<dbReference type="PANTHER" id="PTHR43606">
    <property type="entry name" value="PHOSPHATASE, PUTATIVE (AFU_ORTHOLOGUE AFUA_6G08710)-RELATED"/>
    <property type="match status" value="1"/>
</dbReference>
<evidence type="ECO:0000259" key="2">
    <source>
        <dbReference type="Pfam" id="PF16655"/>
    </source>
</evidence>
<dbReference type="Gene3D" id="2.60.40.380">
    <property type="entry name" value="Purple acid phosphatase-like, N-terminal"/>
    <property type="match status" value="1"/>
</dbReference>
<dbReference type="EMBL" id="UINC01026429">
    <property type="protein sequence ID" value="SVB03858.1"/>
    <property type="molecule type" value="Genomic_DNA"/>
</dbReference>
<name>A0A382AQW0_9ZZZZ</name>
<accession>A0A382AQW0</accession>
<dbReference type="InterPro" id="IPR032093">
    <property type="entry name" value="PhoD_N"/>
</dbReference>
<protein>
    <recommendedName>
        <fullName evidence="4">PhoD-like phosphatase metallophosphatase domain-containing protein</fullName>
    </recommendedName>
</protein>
<feature type="domain" description="PhoD-like phosphatase metallophosphatase" evidence="1">
    <location>
        <begin position="151"/>
        <end position="483"/>
    </location>
</feature>
<proteinExistence type="predicted"/>
<dbReference type="InterPro" id="IPR052900">
    <property type="entry name" value="Phospholipid_Metab_Enz"/>
</dbReference>
<dbReference type="InterPro" id="IPR018946">
    <property type="entry name" value="PhoD-like_MPP"/>
</dbReference>
<dbReference type="InterPro" id="IPR038607">
    <property type="entry name" value="PhoD-like_sf"/>
</dbReference>
<dbReference type="Pfam" id="PF16655">
    <property type="entry name" value="PhoD_N"/>
    <property type="match status" value="1"/>
</dbReference>